<evidence type="ECO:0000313" key="2">
    <source>
        <dbReference type="Proteomes" id="UP000824533"/>
    </source>
</evidence>
<organism evidence="1 2">
    <name type="scientific">Dendrolimus kikuchii</name>
    <dbReference type="NCBI Taxonomy" id="765133"/>
    <lineage>
        <taxon>Eukaryota</taxon>
        <taxon>Metazoa</taxon>
        <taxon>Ecdysozoa</taxon>
        <taxon>Arthropoda</taxon>
        <taxon>Hexapoda</taxon>
        <taxon>Insecta</taxon>
        <taxon>Pterygota</taxon>
        <taxon>Neoptera</taxon>
        <taxon>Endopterygota</taxon>
        <taxon>Lepidoptera</taxon>
        <taxon>Glossata</taxon>
        <taxon>Ditrysia</taxon>
        <taxon>Bombycoidea</taxon>
        <taxon>Lasiocampidae</taxon>
        <taxon>Dendrolimus</taxon>
    </lineage>
</organism>
<comment type="caution">
    <text evidence="1">The sequence shown here is derived from an EMBL/GenBank/DDBJ whole genome shotgun (WGS) entry which is preliminary data.</text>
</comment>
<proteinExistence type="predicted"/>
<protein>
    <submittedName>
        <fullName evidence="1">Uncharacterized protein</fullName>
    </submittedName>
</protein>
<dbReference type="Proteomes" id="UP000824533">
    <property type="component" value="Linkage Group LG16"/>
</dbReference>
<gene>
    <name evidence="1" type="ORF">K1T71_009380</name>
</gene>
<reference evidence="1 2" key="1">
    <citation type="journal article" date="2021" name="Front. Genet.">
        <title>Chromosome-Level Genome Assembly Reveals Significant Gene Expansion in the Toll and IMD Signaling Pathways of Dendrolimus kikuchii.</title>
        <authorList>
            <person name="Zhou J."/>
            <person name="Wu P."/>
            <person name="Xiong Z."/>
            <person name="Liu N."/>
            <person name="Zhao N."/>
            <person name="Ji M."/>
            <person name="Qiu Y."/>
            <person name="Yang B."/>
        </authorList>
    </citation>
    <scope>NUCLEOTIDE SEQUENCE [LARGE SCALE GENOMIC DNA]</scope>
    <source>
        <strain evidence="1">Ann1</strain>
    </source>
</reference>
<name>A0ACC1CUX3_9NEOP</name>
<dbReference type="EMBL" id="CM034402">
    <property type="protein sequence ID" value="KAJ0175239.1"/>
    <property type="molecule type" value="Genomic_DNA"/>
</dbReference>
<sequence>MERCFDLYARNPSLHACASCVITRDVLMTWTVCTDELIAGKELFHEIGGELDCAFVDLGLQPSTPPPMAREASNWRIFSTGP</sequence>
<keyword evidence="2" id="KW-1185">Reference proteome</keyword>
<accession>A0ACC1CUX3</accession>
<evidence type="ECO:0000313" key="1">
    <source>
        <dbReference type="EMBL" id="KAJ0175239.1"/>
    </source>
</evidence>